<evidence type="ECO:0000256" key="11">
    <source>
        <dbReference type="SAM" id="Phobius"/>
    </source>
</evidence>
<feature type="domain" description="G-protein coupled receptors family 1 profile" evidence="12">
    <location>
        <begin position="63"/>
        <end position="296"/>
    </location>
</feature>
<dbReference type="PROSITE" id="PS00237">
    <property type="entry name" value="G_PROTEIN_RECEP_F1_1"/>
    <property type="match status" value="2"/>
</dbReference>
<dbReference type="EMBL" id="CALNXJ010000010">
    <property type="protein sequence ID" value="CAH3105597.1"/>
    <property type="molecule type" value="Genomic_DNA"/>
</dbReference>
<dbReference type="InterPro" id="IPR000276">
    <property type="entry name" value="GPCR_Rhodpsn"/>
</dbReference>
<evidence type="ECO:0000259" key="12">
    <source>
        <dbReference type="PROSITE" id="PS50262"/>
    </source>
</evidence>
<dbReference type="InterPro" id="IPR017452">
    <property type="entry name" value="GPCR_Rhodpsn_7TM"/>
</dbReference>
<keyword evidence="9 10" id="KW-0807">Transducer</keyword>
<evidence type="ECO:0000256" key="1">
    <source>
        <dbReference type="ARBA" id="ARBA00004651"/>
    </source>
</evidence>
<organism evidence="13 14">
    <name type="scientific">Pocillopora meandrina</name>
    <dbReference type="NCBI Taxonomy" id="46732"/>
    <lineage>
        <taxon>Eukaryota</taxon>
        <taxon>Metazoa</taxon>
        <taxon>Cnidaria</taxon>
        <taxon>Anthozoa</taxon>
        <taxon>Hexacorallia</taxon>
        <taxon>Scleractinia</taxon>
        <taxon>Astrocoeniina</taxon>
        <taxon>Pocilloporidae</taxon>
        <taxon>Pocillopora</taxon>
    </lineage>
</organism>
<evidence type="ECO:0000256" key="6">
    <source>
        <dbReference type="ARBA" id="ARBA00023136"/>
    </source>
</evidence>
<dbReference type="GO" id="GO:0004930">
    <property type="term" value="F:G protein-coupled receptor activity"/>
    <property type="evidence" value="ECO:0007669"/>
    <property type="project" value="UniProtKB-KW"/>
</dbReference>
<evidence type="ECO:0000256" key="7">
    <source>
        <dbReference type="ARBA" id="ARBA00023170"/>
    </source>
</evidence>
<dbReference type="GO" id="GO:0005886">
    <property type="term" value="C:plasma membrane"/>
    <property type="evidence" value="ECO:0007669"/>
    <property type="project" value="UniProtKB-SubCell"/>
</dbReference>
<evidence type="ECO:0000256" key="3">
    <source>
        <dbReference type="ARBA" id="ARBA00022692"/>
    </source>
</evidence>
<evidence type="ECO:0000313" key="14">
    <source>
        <dbReference type="Proteomes" id="UP001159428"/>
    </source>
</evidence>
<sequence>CKPPSVLSEPKAYKLTSDNESARNYISANNIKKCGSSMAFPSEAEGIVWCSIFTFASALIVIGNLLTIILFAVNKRLRKKSLVLVINMAVADLMLGAVSLPLYIYLVGISDYQLWTETLDLNVPFLIADILATKASLISATFISCERFYAIYWPFKHRTLTTRTYYIVIFIVWTLALLNTCIFQMSSLRKLFPYILLSLGSTSAIIICGCNIAIWRKFQLQGIVAGSQHQNRDLQNERLTKILLFVSVLALLCWLPYIIVTSLILLLDFNFMISWRCLVIIDFVNYANAFVNPAVYTLRIPQFRQALSRCCLVKRVVVNSENSATGQGDEASSRAPISLITLQTESGRDLQPLKNEEIMETKSAMNETKAVNFSGDNRSGLSDEIPSKAESIVRCGVLVLASALIVIGNIPTIVLFVGNKRLRKKSLFLVINMAVADLMLGAVSLPFYIYRIGEVGYHLWTASMDIYLGSFSVIADNVPTVASLVSATSISCERFYALYRPFKHRSLTKRTYLIIILMLWTISALDTALYFLSFHLRFREHYNYYWLTLGSISIAIMCGCNIAIWRKFRRRTVPGTQHQNRDLQNKRLTTTLLFVSILALLSWLPYIISNTLVILTDLNIPQRYLVAINFVNYSSAFINPIIYAFRIPEFRQALARSFVRRRATAKVENIE</sequence>
<feature type="transmembrane region" description="Helical" evidence="11">
    <location>
        <begin position="165"/>
        <end position="185"/>
    </location>
</feature>
<feature type="transmembrane region" description="Helical" evidence="11">
    <location>
        <begin position="429"/>
        <end position="450"/>
    </location>
</feature>
<evidence type="ECO:0000256" key="5">
    <source>
        <dbReference type="ARBA" id="ARBA00023040"/>
    </source>
</evidence>
<feature type="non-terminal residue" evidence="13">
    <location>
        <position position="671"/>
    </location>
</feature>
<feature type="domain" description="G-protein coupled receptors family 1 profile" evidence="12">
    <location>
        <begin position="408"/>
        <end position="643"/>
    </location>
</feature>
<dbReference type="Pfam" id="PF00001">
    <property type="entry name" value="7tm_1"/>
    <property type="match status" value="2"/>
</dbReference>
<feature type="transmembrane region" description="Helical" evidence="11">
    <location>
        <begin position="125"/>
        <end position="145"/>
    </location>
</feature>
<name>A0AAU9W850_9CNID</name>
<evidence type="ECO:0000256" key="2">
    <source>
        <dbReference type="ARBA" id="ARBA00022475"/>
    </source>
</evidence>
<evidence type="ECO:0000256" key="10">
    <source>
        <dbReference type="RuleBase" id="RU000688"/>
    </source>
</evidence>
<comment type="subcellular location">
    <subcellularLocation>
        <location evidence="1">Cell membrane</location>
        <topology evidence="1">Multi-pass membrane protein</topology>
    </subcellularLocation>
</comment>
<feature type="transmembrane region" description="Helical" evidence="11">
    <location>
        <begin position="84"/>
        <end position="105"/>
    </location>
</feature>
<comment type="similarity">
    <text evidence="10">Belongs to the G-protein coupled receptor 1 family.</text>
</comment>
<accession>A0AAU9W850</accession>
<feature type="transmembrane region" description="Helical" evidence="11">
    <location>
        <begin position="511"/>
        <end position="532"/>
    </location>
</feature>
<keyword evidence="7 10" id="KW-0675">Receptor</keyword>
<feature type="transmembrane region" description="Helical" evidence="11">
    <location>
        <begin position="46"/>
        <end position="72"/>
    </location>
</feature>
<feature type="transmembrane region" description="Helical" evidence="11">
    <location>
        <begin position="242"/>
        <end position="267"/>
    </location>
</feature>
<dbReference type="CDD" id="cd00637">
    <property type="entry name" value="7tm_classA_rhodopsin-like"/>
    <property type="match status" value="2"/>
</dbReference>
<dbReference type="PROSITE" id="PS50262">
    <property type="entry name" value="G_PROTEIN_RECEP_F1_2"/>
    <property type="match status" value="2"/>
</dbReference>
<evidence type="ECO:0000313" key="13">
    <source>
        <dbReference type="EMBL" id="CAH3105597.1"/>
    </source>
</evidence>
<dbReference type="PANTHER" id="PTHR24246:SF27">
    <property type="entry name" value="ADENOSINE RECEPTOR, ISOFORM A"/>
    <property type="match status" value="1"/>
</dbReference>
<keyword evidence="14" id="KW-1185">Reference proteome</keyword>
<evidence type="ECO:0000256" key="8">
    <source>
        <dbReference type="ARBA" id="ARBA00023180"/>
    </source>
</evidence>
<keyword evidence="5 10" id="KW-0297">G-protein coupled receptor</keyword>
<keyword evidence="2" id="KW-1003">Cell membrane</keyword>
<evidence type="ECO:0000256" key="9">
    <source>
        <dbReference type="ARBA" id="ARBA00023224"/>
    </source>
</evidence>
<dbReference type="SUPFAM" id="SSF81321">
    <property type="entry name" value="Family A G protein-coupled receptor-like"/>
    <property type="match status" value="2"/>
</dbReference>
<feature type="non-terminal residue" evidence="13">
    <location>
        <position position="1"/>
    </location>
</feature>
<feature type="transmembrane region" description="Helical" evidence="11">
    <location>
        <begin position="397"/>
        <end position="417"/>
    </location>
</feature>
<feature type="transmembrane region" description="Helical" evidence="11">
    <location>
        <begin position="191"/>
        <end position="214"/>
    </location>
</feature>
<keyword evidence="3 10" id="KW-0812">Transmembrane</keyword>
<dbReference type="PANTHER" id="PTHR24246">
    <property type="entry name" value="OLFACTORY RECEPTOR AND ADENOSINE RECEPTOR"/>
    <property type="match status" value="1"/>
</dbReference>
<dbReference type="AlphaFoldDB" id="A0AAU9W850"/>
<dbReference type="PRINTS" id="PR00237">
    <property type="entry name" value="GPCRRHODOPSN"/>
</dbReference>
<comment type="caution">
    <text evidence="13">The sequence shown here is derived from an EMBL/GenBank/DDBJ whole genome shotgun (WGS) entry which is preliminary data.</text>
</comment>
<dbReference type="Gene3D" id="1.20.1070.10">
    <property type="entry name" value="Rhodopsin 7-helix transmembrane proteins"/>
    <property type="match status" value="2"/>
</dbReference>
<reference evidence="13 14" key="1">
    <citation type="submission" date="2022-05" db="EMBL/GenBank/DDBJ databases">
        <authorList>
            <consortium name="Genoscope - CEA"/>
            <person name="William W."/>
        </authorList>
    </citation>
    <scope>NUCLEOTIDE SEQUENCE [LARGE SCALE GENOMIC DNA]</scope>
</reference>
<protein>
    <recommendedName>
        <fullName evidence="12">G-protein coupled receptors family 1 profile domain-containing protein</fullName>
    </recommendedName>
</protein>
<evidence type="ECO:0000256" key="4">
    <source>
        <dbReference type="ARBA" id="ARBA00022989"/>
    </source>
</evidence>
<keyword evidence="6 11" id="KW-0472">Membrane</keyword>
<feature type="transmembrane region" description="Helical" evidence="11">
    <location>
        <begin position="544"/>
        <end position="565"/>
    </location>
</feature>
<gene>
    <name evidence="13" type="ORF">PMEA_00001653</name>
</gene>
<dbReference type="SMART" id="SM01381">
    <property type="entry name" value="7TM_GPCR_Srsx"/>
    <property type="match status" value="1"/>
</dbReference>
<keyword evidence="8" id="KW-0325">Glycoprotein</keyword>
<keyword evidence="4 11" id="KW-1133">Transmembrane helix</keyword>
<feature type="transmembrane region" description="Helical" evidence="11">
    <location>
        <begin position="586"/>
        <end position="604"/>
    </location>
</feature>
<proteinExistence type="inferred from homology"/>
<feature type="transmembrane region" description="Helical" evidence="11">
    <location>
        <begin position="624"/>
        <end position="645"/>
    </location>
</feature>
<dbReference type="Proteomes" id="UP001159428">
    <property type="component" value="Unassembled WGS sequence"/>
</dbReference>